<accession>U9U9K2</accession>
<evidence type="ECO:0000313" key="1">
    <source>
        <dbReference type="EMBL" id="ESA12296.1"/>
    </source>
</evidence>
<dbReference type="EMBL" id="KI285084">
    <property type="protein sequence ID" value="ESA12296.1"/>
    <property type="molecule type" value="Genomic_DNA"/>
</dbReference>
<proteinExistence type="predicted"/>
<name>U9U9K2_RHIID</name>
<sequence>MAKSIAYSQDGECLSDSYIVLIAKANYSGNAQDPLKKKLCKKNQIALRYV</sequence>
<organism evidence="1">
    <name type="scientific">Rhizophagus irregularis (strain DAOM 181602 / DAOM 197198 / MUCL 43194)</name>
    <name type="common">Arbuscular mycorrhizal fungus</name>
    <name type="synonym">Glomus intraradices</name>
    <dbReference type="NCBI Taxonomy" id="747089"/>
    <lineage>
        <taxon>Eukaryota</taxon>
        <taxon>Fungi</taxon>
        <taxon>Fungi incertae sedis</taxon>
        <taxon>Mucoromycota</taxon>
        <taxon>Glomeromycotina</taxon>
        <taxon>Glomeromycetes</taxon>
        <taxon>Glomerales</taxon>
        <taxon>Glomeraceae</taxon>
        <taxon>Rhizophagus</taxon>
    </lineage>
</organism>
<reference evidence="1" key="1">
    <citation type="submission" date="2013-07" db="EMBL/GenBank/DDBJ databases">
        <title>The genome of an arbuscular mycorrhizal fungus provides insights into the evolution of the oldest plant symbiosis.</title>
        <authorList>
            <consortium name="DOE Joint Genome Institute"/>
            <person name="Tisserant E."/>
            <person name="Malbreil M."/>
            <person name="Kuo A."/>
            <person name="Kohler A."/>
            <person name="Symeonidi A."/>
            <person name="Balestrini R."/>
            <person name="Charron P."/>
            <person name="Duensing N."/>
            <person name="Frei-dit-Frey N."/>
            <person name="Gianinazzi-Pearson V."/>
            <person name="Gilbert B."/>
            <person name="Handa Y."/>
            <person name="Hijri M."/>
            <person name="Kaul R."/>
            <person name="Kawaguchi M."/>
            <person name="Krajinski F."/>
            <person name="Lammers P."/>
            <person name="Lapierre D."/>
            <person name="Masclaux F.G."/>
            <person name="Murat C."/>
            <person name="Morin E."/>
            <person name="Ndikumana S."/>
            <person name="Pagni M."/>
            <person name="Petitpierre D."/>
            <person name="Requena N."/>
            <person name="Rosikiewicz P."/>
            <person name="Riley R."/>
            <person name="Saito K."/>
            <person name="San Clemente H."/>
            <person name="Shapiro H."/>
            <person name="van Tuinen D."/>
            <person name="Becard G."/>
            <person name="Bonfante P."/>
            <person name="Paszkowski U."/>
            <person name="Shachar-Hill Y."/>
            <person name="Young J.P."/>
            <person name="Sanders I.R."/>
            <person name="Henrissat B."/>
            <person name="Rensing S.A."/>
            <person name="Grigoriev I.V."/>
            <person name="Corradi N."/>
            <person name="Roux C."/>
            <person name="Martin F."/>
        </authorList>
    </citation>
    <scope>NUCLEOTIDE SEQUENCE</scope>
    <source>
        <strain evidence="1">DAOM 197198</strain>
    </source>
</reference>
<gene>
    <name evidence="1" type="ORF">GLOINDRAFT_27309</name>
</gene>
<dbReference type="HOGENOM" id="CLU_3125742_0_0_1"/>
<protein>
    <submittedName>
        <fullName evidence="1">Uncharacterized protein</fullName>
    </submittedName>
</protein>
<dbReference type="AlphaFoldDB" id="U9U9K2"/>